<evidence type="ECO:0000313" key="3">
    <source>
        <dbReference type="Proteomes" id="UP000054279"/>
    </source>
</evidence>
<feature type="domain" description="JmjC" evidence="1">
    <location>
        <begin position="82"/>
        <end position="248"/>
    </location>
</feature>
<dbReference type="EMBL" id="KN837138">
    <property type="protein sequence ID" value="KIJ41251.1"/>
    <property type="molecule type" value="Genomic_DNA"/>
</dbReference>
<gene>
    <name evidence="2" type="ORF">M422DRAFT_104583</name>
</gene>
<keyword evidence="3" id="KW-1185">Reference proteome</keyword>
<accession>A0A0C9VT40</accession>
<protein>
    <recommendedName>
        <fullName evidence="1">JmjC domain-containing protein</fullName>
    </recommendedName>
</protein>
<dbReference type="Gene3D" id="2.60.120.650">
    <property type="entry name" value="Cupin"/>
    <property type="match status" value="1"/>
</dbReference>
<feature type="non-terminal residue" evidence="2">
    <location>
        <position position="1"/>
    </location>
</feature>
<proteinExistence type="predicted"/>
<dbReference type="SUPFAM" id="SSF51197">
    <property type="entry name" value="Clavaminate synthase-like"/>
    <property type="match status" value="1"/>
</dbReference>
<reference evidence="2 3" key="1">
    <citation type="submission" date="2014-06" db="EMBL/GenBank/DDBJ databases">
        <title>Evolutionary Origins and Diversification of the Mycorrhizal Mutualists.</title>
        <authorList>
            <consortium name="DOE Joint Genome Institute"/>
            <consortium name="Mycorrhizal Genomics Consortium"/>
            <person name="Kohler A."/>
            <person name="Kuo A."/>
            <person name="Nagy L.G."/>
            <person name="Floudas D."/>
            <person name="Copeland A."/>
            <person name="Barry K.W."/>
            <person name="Cichocki N."/>
            <person name="Veneault-Fourrey C."/>
            <person name="LaButti K."/>
            <person name="Lindquist E.A."/>
            <person name="Lipzen A."/>
            <person name="Lundell T."/>
            <person name="Morin E."/>
            <person name="Murat C."/>
            <person name="Riley R."/>
            <person name="Ohm R."/>
            <person name="Sun H."/>
            <person name="Tunlid A."/>
            <person name="Henrissat B."/>
            <person name="Grigoriev I.V."/>
            <person name="Hibbett D.S."/>
            <person name="Martin F."/>
        </authorList>
    </citation>
    <scope>NUCLEOTIDE SEQUENCE [LARGE SCALE GENOMIC DNA]</scope>
    <source>
        <strain evidence="2 3">SS14</strain>
    </source>
</reference>
<dbReference type="OrthoDB" id="298344at2759"/>
<evidence type="ECO:0000313" key="2">
    <source>
        <dbReference type="EMBL" id="KIJ41251.1"/>
    </source>
</evidence>
<dbReference type="InterPro" id="IPR003347">
    <property type="entry name" value="JmjC_dom"/>
</dbReference>
<evidence type="ECO:0000259" key="1">
    <source>
        <dbReference type="PROSITE" id="PS51184"/>
    </source>
</evidence>
<sequence>EHEESGLPLVIEGWSERADWDPELFSLEGFIGNDEEITDVRNMRTSMDVEMPLRELVEHYETTLATGSSNDNELYGKDVRCPQSWEKWLGMNLPEHFHPYGKSDLFSGLAPKDRPETLMCYLGVGDTFTRAHKDLCGSFGHNLMCYTSEKGSAFWFMTATGPVEQDAPADYFRSTLNRHLDLEDHKATVEEFKTAPFDVYVAEQRLGDLVLVPPRSCHQVVNRGGITLKMSWSRMGIKSLEYSLHSEL</sequence>
<dbReference type="Proteomes" id="UP000054279">
    <property type="component" value="Unassembled WGS sequence"/>
</dbReference>
<dbReference type="SMART" id="SM00558">
    <property type="entry name" value="JmjC"/>
    <property type="match status" value="1"/>
</dbReference>
<dbReference type="AlphaFoldDB" id="A0A0C9VT40"/>
<dbReference type="PROSITE" id="PS51184">
    <property type="entry name" value="JMJC"/>
    <property type="match status" value="1"/>
</dbReference>
<feature type="non-terminal residue" evidence="2">
    <location>
        <position position="248"/>
    </location>
</feature>
<name>A0A0C9VT40_SPHS4</name>
<dbReference type="Pfam" id="PF02373">
    <property type="entry name" value="JmjC"/>
    <property type="match status" value="1"/>
</dbReference>
<dbReference type="HOGENOM" id="CLU_1240936_0_0_1"/>
<organism evidence="2 3">
    <name type="scientific">Sphaerobolus stellatus (strain SS14)</name>
    <dbReference type="NCBI Taxonomy" id="990650"/>
    <lineage>
        <taxon>Eukaryota</taxon>
        <taxon>Fungi</taxon>
        <taxon>Dikarya</taxon>
        <taxon>Basidiomycota</taxon>
        <taxon>Agaricomycotina</taxon>
        <taxon>Agaricomycetes</taxon>
        <taxon>Phallomycetidae</taxon>
        <taxon>Geastrales</taxon>
        <taxon>Sphaerobolaceae</taxon>
        <taxon>Sphaerobolus</taxon>
    </lineage>
</organism>